<dbReference type="AlphaFoldDB" id="A0A1Z3N3Z6"/>
<evidence type="ECO:0000256" key="1">
    <source>
        <dbReference type="ARBA" id="ARBA00006242"/>
    </source>
</evidence>
<dbReference type="PANTHER" id="PTHR12534:SF0">
    <property type="entry name" value="SMALL RIBOSOMAL SUBUNIT PROTEIN US2M"/>
    <property type="match status" value="1"/>
</dbReference>
<sequence length="312" mass="34390">MAQVTMKEMLDAGVHFGHQTQRWNPKMKPYVYTARGGIHIIDLQKTVVRANKAAEFVKEIAANGGRLIFVGTKKQAIEPIQEAAAKCGQYYVTKRWLGGMMTNFETIKSSIDRLRKIDTMKEKGEFNYLTKKERAKLEKEYLRLTDFLAGIRDMKEMPSAMFVVDLPKEHIAVAEAKRLGIPVVAIADTNSDPESVEYAIPGNDDAIRSIKLFSNLVADAYLEGAKEWEGKLRTMTDKQSDVAKEAKADGKEEAPKRRGAGAKAGAKEAPKKSAGPAVVKATKSRKLVAAGTAEEVEIQAELEQGQSDESAE</sequence>
<evidence type="ECO:0000256" key="2">
    <source>
        <dbReference type="ARBA" id="ARBA00022980"/>
    </source>
</evidence>
<feature type="region of interest" description="Disordered" evidence="7">
    <location>
        <begin position="233"/>
        <end position="292"/>
    </location>
</feature>
<dbReference type="Gene3D" id="3.40.50.10490">
    <property type="entry name" value="Glucose-6-phosphate isomerase like protein, domain 1"/>
    <property type="match status" value="1"/>
</dbReference>
<dbReference type="Gene3D" id="1.10.287.610">
    <property type="entry name" value="Helix hairpin bin"/>
    <property type="match status" value="1"/>
</dbReference>
<dbReference type="NCBIfam" id="TIGR01011">
    <property type="entry name" value="rpsB_bact"/>
    <property type="match status" value="1"/>
</dbReference>
<dbReference type="EMBL" id="CP020946">
    <property type="protein sequence ID" value="ASD62196.1"/>
    <property type="molecule type" value="Genomic_DNA"/>
</dbReference>
<dbReference type="OrthoDB" id="5289837at2"/>
<dbReference type="PRINTS" id="PR00395">
    <property type="entry name" value="RIBOSOMALS2"/>
</dbReference>
<keyword evidence="3 5" id="KW-0687">Ribonucleoprotein</keyword>
<dbReference type="GO" id="GO:0006412">
    <property type="term" value="P:translation"/>
    <property type="evidence" value="ECO:0007669"/>
    <property type="project" value="UniProtKB-UniRule"/>
</dbReference>
<dbReference type="PROSITE" id="PS00963">
    <property type="entry name" value="RIBOSOMAL_S2_2"/>
    <property type="match status" value="1"/>
</dbReference>
<proteinExistence type="inferred from homology"/>
<dbReference type="Pfam" id="PF00318">
    <property type="entry name" value="Ribosomal_S2"/>
    <property type="match status" value="1"/>
</dbReference>
<dbReference type="RefSeq" id="WP_088563854.1">
    <property type="nucleotide sequence ID" value="NZ_CP020946.1"/>
</dbReference>
<dbReference type="Proteomes" id="UP000197003">
    <property type="component" value="Chromosome"/>
</dbReference>
<dbReference type="CDD" id="cd01425">
    <property type="entry name" value="RPS2"/>
    <property type="match status" value="1"/>
</dbReference>
<evidence type="ECO:0000256" key="5">
    <source>
        <dbReference type="HAMAP-Rule" id="MF_00291"/>
    </source>
</evidence>
<evidence type="ECO:0000256" key="7">
    <source>
        <dbReference type="SAM" id="MobiDB-lite"/>
    </source>
</evidence>
<gene>
    <name evidence="5" type="primary">rpsB</name>
    <name evidence="8" type="ORF">B9G79_00765</name>
</gene>
<keyword evidence="2 5" id="KW-0689">Ribosomal protein</keyword>
<dbReference type="FunFam" id="1.10.287.610:FF:000001">
    <property type="entry name" value="30S ribosomal protein S2"/>
    <property type="match status" value="1"/>
</dbReference>
<dbReference type="PANTHER" id="PTHR12534">
    <property type="entry name" value="30S RIBOSOMAL PROTEIN S2 PROKARYOTIC AND ORGANELLAR"/>
    <property type="match status" value="1"/>
</dbReference>
<dbReference type="GO" id="GO:0003735">
    <property type="term" value="F:structural constituent of ribosome"/>
    <property type="evidence" value="ECO:0007669"/>
    <property type="project" value="InterPro"/>
</dbReference>
<organism evidence="8 9">
    <name type="scientific">Bdellovibrio bacteriovorus</name>
    <dbReference type="NCBI Taxonomy" id="959"/>
    <lineage>
        <taxon>Bacteria</taxon>
        <taxon>Pseudomonadati</taxon>
        <taxon>Bdellovibrionota</taxon>
        <taxon>Bdellovibrionia</taxon>
        <taxon>Bdellovibrionales</taxon>
        <taxon>Pseudobdellovibrionaceae</taxon>
        <taxon>Bdellovibrio</taxon>
    </lineage>
</organism>
<dbReference type="HAMAP" id="MF_00291_B">
    <property type="entry name" value="Ribosomal_uS2_B"/>
    <property type="match status" value="1"/>
</dbReference>
<dbReference type="InterPro" id="IPR023591">
    <property type="entry name" value="Ribosomal_uS2_flav_dom_sf"/>
</dbReference>
<dbReference type="InterPro" id="IPR018130">
    <property type="entry name" value="Ribosomal_uS2_CS"/>
</dbReference>
<comment type="similarity">
    <text evidence="1 5 6">Belongs to the universal ribosomal protein uS2 family.</text>
</comment>
<dbReference type="SUPFAM" id="SSF52313">
    <property type="entry name" value="Ribosomal protein S2"/>
    <property type="match status" value="1"/>
</dbReference>
<evidence type="ECO:0000313" key="9">
    <source>
        <dbReference type="Proteomes" id="UP000197003"/>
    </source>
</evidence>
<name>A0A1Z3N3Z6_BDEBC</name>
<feature type="compositionally biased region" description="Basic and acidic residues" evidence="7">
    <location>
        <begin position="233"/>
        <end position="256"/>
    </location>
</feature>
<dbReference type="InterPro" id="IPR001865">
    <property type="entry name" value="Ribosomal_uS2"/>
</dbReference>
<dbReference type="PROSITE" id="PS00962">
    <property type="entry name" value="RIBOSOMAL_S2_1"/>
    <property type="match status" value="1"/>
</dbReference>
<protein>
    <recommendedName>
        <fullName evidence="4 5">Small ribosomal subunit protein uS2</fullName>
    </recommendedName>
</protein>
<evidence type="ECO:0000313" key="8">
    <source>
        <dbReference type="EMBL" id="ASD62196.1"/>
    </source>
</evidence>
<evidence type="ECO:0000256" key="6">
    <source>
        <dbReference type="RuleBase" id="RU003631"/>
    </source>
</evidence>
<evidence type="ECO:0000256" key="3">
    <source>
        <dbReference type="ARBA" id="ARBA00023274"/>
    </source>
</evidence>
<dbReference type="InterPro" id="IPR005706">
    <property type="entry name" value="Ribosomal_uS2_bac/mit/plastid"/>
</dbReference>
<reference evidence="8 9" key="1">
    <citation type="submission" date="2017-04" db="EMBL/GenBank/DDBJ databases">
        <title>Whole genome sequence of Bdellovibrio bacteriovorus strain SSB218315.</title>
        <authorList>
            <person name="Oyedara O."/>
            <person name="Rodriguez-Perez M.A."/>
        </authorList>
    </citation>
    <scope>NUCLEOTIDE SEQUENCE [LARGE SCALE GENOMIC DNA]</scope>
    <source>
        <strain evidence="8 9">SSB218315</strain>
    </source>
</reference>
<evidence type="ECO:0000256" key="4">
    <source>
        <dbReference type="ARBA" id="ARBA00035256"/>
    </source>
</evidence>
<accession>A0A1Z3N3Z6</accession>
<dbReference type="GO" id="GO:0022627">
    <property type="term" value="C:cytosolic small ribosomal subunit"/>
    <property type="evidence" value="ECO:0007669"/>
    <property type="project" value="TreeGrafter"/>
</dbReference>